<dbReference type="Pfam" id="PF00651">
    <property type="entry name" value="BTB"/>
    <property type="match status" value="1"/>
</dbReference>
<sequence length="467" mass="54775">MEQQIFEIFKSQDPENEHFDVTFEIDGKTILANKLLLTSSSEYMNAFLSDRWSKKDEIIKIEDYSYDNFYEFLRFLYLGSCDITNENVFKLTDMAESYGVERFKEYCDNFLSRMKYDIESIEEGFEFADTYSLKKMKNAIKNFIGGNFDEITGTERFLSCKKSFVDFLSSVDTGSYYGHYSWNFLNQEKKFGAVYKWTEHQIMKQKDADDENFNLFEAVNDELRDTFPHFLSMDKTVMSKDFLMNFMFKKGILLSPDELKSIYEIIQWRGVEFCFKYVYDLAEKQALQKQKMDPNESFNLVDSVKTLLSKVIPNVEFCKMDITFVMDFIVAKGILTEEQANHVFDIRVSVTNFFKTITGDFKDEMGIGQAIALKSPYEIQQSSDKIIRFLDLKFRMPKTPSIVKKTDGIEWYLSLDDDGVLSFKHHTMVNPSDYLLAEMKSETEFSLTPNQTTTIQAHFNFLNDILR</sequence>
<dbReference type="Proteomes" id="UP000887578">
    <property type="component" value="Unplaced"/>
</dbReference>
<keyword evidence="2" id="KW-1185">Reference proteome</keyword>
<dbReference type="WBParaSite" id="PDA_v2.g9413.t1">
    <property type="protein sequence ID" value="PDA_v2.g9413.t1"/>
    <property type="gene ID" value="PDA_v2.g9413"/>
</dbReference>
<dbReference type="InterPro" id="IPR000210">
    <property type="entry name" value="BTB/POZ_dom"/>
</dbReference>
<dbReference type="CDD" id="cd14733">
    <property type="entry name" value="BACK"/>
    <property type="match status" value="1"/>
</dbReference>
<evidence type="ECO:0000313" key="2">
    <source>
        <dbReference type="Proteomes" id="UP000887578"/>
    </source>
</evidence>
<proteinExistence type="predicted"/>
<name>A0A914QYK7_9BILA</name>
<accession>A0A914QYK7</accession>
<dbReference type="Gene3D" id="1.25.40.420">
    <property type="match status" value="1"/>
</dbReference>
<evidence type="ECO:0000313" key="3">
    <source>
        <dbReference type="WBParaSite" id="PDA_v2.g9413.t1"/>
    </source>
</evidence>
<reference evidence="3" key="1">
    <citation type="submission" date="2022-11" db="UniProtKB">
        <authorList>
            <consortium name="WormBaseParasite"/>
        </authorList>
    </citation>
    <scope>IDENTIFICATION</scope>
</reference>
<dbReference type="PROSITE" id="PS50097">
    <property type="entry name" value="BTB"/>
    <property type="match status" value="1"/>
</dbReference>
<dbReference type="PANTHER" id="PTHR45632">
    <property type="entry name" value="LD33804P"/>
    <property type="match status" value="1"/>
</dbReference>
<feature type="domain" description="BTB" evidence="1">
    <location>
        <begin position="19"/>
        <end position="85"/>
    </location>
</feature>
<dbReference type="AlphaFoldDB" id="A0A914QYK7"/>
<protein>
    <submittedName>
        <fullName evidence="3">BTB domain-containing protein</fullName>
    </submittedName>
</protein>
<dbReference type="SMART" id="SM00225">
    <property type="entry name" value="BTB"/>
    <property type="match status" value="1"/>
</dbReference>
<dbReference type="Gene3D" id="3.30.710.10">
    <property type="entry name" value="Potassium Channel Kv1.1, Chain A"/>
    <property type="match status" value="1"/>
</dbReference>
<dbReference type="InterPro" id="IPR011333">
    <property type="entry name" value="SKP1/BTB/POZ_sf"/>
</dbReference>
<evidence type="ECO:0000259" key="1">
    <source>
        <dbReference type="PROSITE" id="PS50097"/>
    </source>
</evidence>
<dbReference type="SUPFAM" id="SSF54695">
    <property type="entry name" value="POZ domain"/>
    <property type="match status" value="1"/>
</dbReference>
<organism evidence="2 3">
    <name type="scientific">Panagrolaimus davidi</name>
    <dbReference type="NCBI Taxonomy" id="227884"/>
    <lineage>
        <taxon>Eukaryota</taxon>
        <taxon>Metazoa</taxon>
        <taxon>Ecdysozoa</taxon>
        <taxon>Nematoda</taxon>
        <taxon>Chromadorea</taxon>
        <taxon>Rhabditida</taxon>
        <taxon>Tylenchina</taxon>
        <taxon>Panagrolaimomorpha</taxon>
        <taxon>Panagrolaimoidea</taxon>
        <taxon>Panagrolaimidae</taxon>
        <taxon>Panagrolaimus</taxon>
    </lineage>
</organism>